<comment type="caution">
    <text evidence="1">The sequence shown here is derived from an EMBL/GenBank/DDBJ whole genome shotgun (WGS) entry which is preliminary data.</text>
</comment>
<gene>
    <name evidence="1" type="ORF">Cboi01_000302000</name>
</gene>
<sequence length="608" mass="69507">MSIPEADYPESELSKYKINRRVEESKLSDSNGTVSSSSNLSSTKSSVKNRLPQHLKKNNDDTSKIQVIKLKKKGKKQISLSINNNNNDTSNISITSQQQDQNASINSINKSTNLINNDPDNISTNNIINYGFNESFNSLPMMASSSAMLNMQIQASTKLRKHISESSWTIRNWYRHIHWRNFVIVVIIPILGLLGLIITKTKLNKYTLYFTIFNYTITIISINLLYHRYWSHKSFNIKYPSVVLLLTLISSGGGVQSARNWCSAHKAHHRYCDTEYDPHNIRKGLFFSHIGWTVLIHNPKVNKVIKKCKFDDEFENNEIVKWQFENYFSLFLISGLIIPSMISYYFWNDLLGGFFYSGIIKLLMVQHSNFSVNSIGHKFGSRPYDDRRSARDNFLINLITLGEGCQNFHHEFSMDYRNSCEFYHFDITKWLICFLSTIGVITDIKRASKSIIKKSYIQQQQRLLDTKRTQLNWGIPIHKLPVFTSEEFKRLSIINKDKYLVVVSGIIHDVTPFAKDHPGGLPLIEASHGKDATSAFNGAVYLHSNAARNLLATMRIGVISGSEKIVWKQERIENKEVPIDNDADGNRIVRSGEQVTFNKIHSTTAGAA</sequence>
<name>A0ACB5TRD6_CANBO</name>
<dbReference type="EMBL" id="BSXV01001529">
    <property type="protein sequence ID" value="GME93138.1"/>
    <property type="molecule type" value="Genomic_DNA"/>
</dbReference>
<keyword evidence="2" id="KW-1185">Reference proteome</keyword>
<reference evidence="1" key="1">
    <citation type="submission" date="2023-04" db="EMBL/GenBank/DDBJ databases">
        <title>Candida boidinii NBRC 1967.</title>
        <authorList>
            <person name="Ichikawa N."/>
            <person name="Sato H."/>
            <person name="Tonouchi N."/>
        </authorList>
    </citation>
    <scope>NUCLEOTIDE SEQUENCE</scope>
    <source>
        <strain evidence="1">NBRC 1967</strain>
    </source>
</reference>
<protein>
    <submittedName>
        <fullName evidence="1">Unnamed protein product</fullName>
    </submittedName>
</protein>
<dbReference type="Proteomes" id="UP001165101">
    <property type="component" value="Unassembled WGS sequence"/>
</dbReference>
<accession>A0ACB5TRD6</accession>
<evidence type="ECO:0000313" key="1">
    <source>
        <dbReference type="EMBL" id="GME93138.1"/>
    </source>
</evidence>
<organism evidence="1 2">
    <name type="scientific">Candida boidinii</name>
    <name type="common">Yeast</name>
    <dbReference type="NCBI Taxonomy" id="5477"/>
    <lineage>
        <taxon>Eukaryota</taxon>
        <taxon>Fungi</taxon>
        <taxon>Dikarya</taxon>
        <taxon>Ascomycota</taxon>
        <taxon>Saccharomycotina</taxon>
        <taxon>Pichiomycetes</taxon>
        <taxon>Pichiales</taxon>
        <taxon>Pichiaceae</taxon>
        <taxon>Ogataea</taxon>
        <taxon>Ogataea/Candida clade</taxon>
    </lineage>
</organism>
<evidence type="ECO:0000313" key="2">
    <source>
        <dbReference type="Proteomes" id="UP001165101"/>
    </source>
</evidence>
<proteinExistence type="predicted"/>